<dbReference type="RefSeq" id="XP_040603455.1">
    <property type="nucleotide sequence ID" value="XM_040747521.1"/>
</dbReference>
<keyword evidence="2" id="KW-1185">Reference proteome</keyword>
<reference evidence="3" key="1">
    <citation type="submission" date="2025-08" db="UniProtKB">
        <authorList>
            <consortium name="RefSeq"/>
        </authorList>
    </citation>
    <scope>IDENTIFICATION</scope>
    <source>
        <tissue evidence="3">Liver</tissue>
    </source>
</reference>
<evidence type="ECO:0000313" key="3">
    <source>
        <dbReference type="RefSeq" id="XP_040603455.1"/>
    </source>
</evidence>
<dbReference type="Proteomes" id="UP000886700">
    <property type="component" value="Unplaced"/>
</dbReference>
<dbReference type="GeneID" id="121140899"/>
<evidence type="ECO:0000256" key="1">
    <source>
        <dbReference type="SAM" id="Phobius"/>
    </source>
</evidence>
<organism evidence="2 3">
    <name type="scientific">Mesocricetus auratus</name>
    <name type="common">Golden hamster</name>
    <dbReference type="NCBI Taxonomy" id="10036"/>
    <lineage>
        <taxon>Eukaryota</taxon>
        <taxon>Metazoa</taxon>
        <taxon>Chordata</taxon>
        <taxon>Craniata</taxon>
        <taxon>Vertebrata</taxon>
        <taxon>Euteleostomi</taxon>
        <taxon>Mammalia</taxon>
        <taxon>Eutheria</taxon>
        <taxon>Euarchontoglires</taxon>
        <taxon>Glires</taxon>
        <taxon>Rodentia</taxon>
        <taxon>Myomorpha</taxon>
        <taxon>Muroidea</taxon>
        <taxon>Cricetidae</taxon>
        <taxon>Cricetinae</taxon>
        <taxon>Mesocricetus</taxon>
    </lineage>
</organism>
<sequence length="185" mass="21220">MEVLSLCPMRCLPFFLYTISTSTALAMTMEWYSFSRYKIYPRRGYHCARTDGKESLTDKLDCPPQKHAQKRNRQTKFKRPCHAVKFQWAVPGASPVDIMAERNKEPEVRKARLGEQAVGRQGSLKGKAASRKTAMAAAQALVKAIPKEKPARVATPRVSEHSPVLRRRKWPWTWIQSAWLRVSSY</sequence>
<protein>
    <submittedName>
        <fullName evidence="3">60S ribosomal protein L24-like</fullName>
    </submittedName>
</protein>
<gene>
    <name evidence="3" type="primary">LOC121140899</name>
</gene>
<feature type="transmembrane region" description="Helical" evidence="1">
    <location>
        <begin position="14"/>
        <end position="34"/>
    </location>
</feature>
<proteinExistence type="predicted"/>
<keyword evidence="1" id="KW-0472">Membrane</keyword>
<keyword evidence="1" id="KW-1133">Transmembrane helix</keyword>
<keyword evidence="1" id="KW-0812">Transmembrane</keyword>
<name>A0ABM2XL42_MESAU</name>
<accession>A0ABM2XL42</accession>
<dbReference type="Gene3D" id="6.10.250.1270">
    <property type="match status" value="1"/>
</dbReference>
<evidence type="ECO:0000313" key="2">
    <source>
        <dbReference type="Proteomes" id="UP000886700"/>
    </source>
</evidence>